<protein>
    <recommendedName>
        <fullName evidence="3">SET domain-containing protein</fullName>
    </recommendedName>
</protein>
<dbReference type="Gene3D" id="2.170.270.10">
    <property type="entry name" value="SET domain"/>
    <property type="match status" value="1"/>
</dbReference>
<dbReference type="SUPFAM" id="SSF82199">
    <property type="entry name" value="SET domain"/>
    <property type="match status" value="1"/>
</dbReference>
<reference evidence="1" key="2">
    <citation type="submission" date="2024-10" db="UniProtKB">
        <authorList>
            <consortium name="EnsemblProtists"/>
        </authorList>
    </citation>
    <scope>IDENTIFICATION</scope>
</reference>
<evidence type="ECO:0000313" key="1">
    <source>
        <dbReference type="EnsemblProtists" id="EOD40885"/>
    </source>
</evidence>
<dbReference type="GO" id="GO:0005634">
    <property type="term" value="C:nucleus"/>
    <property type="evidence" value="ECO:0007669"/>
    <property type="project" value="TreeGrafter"/>
</dbReference>
<keyword evidence="2" id="KW-1185">Reference proteome</keyword>
<dbReference type="HOGENOM" id="CLU_1470793_0_0_1"/>
<dbReference type="InterPro" id="IPR050869">
    <property type="entry name" value="H3K4_H4K5_MeTrfase"/>
</dbReference>
<dbReference type="GeneID" id="17286155"/>
<dbReference type="AlphaFoldDB" id="A0A0D3KYQ0"/>
<organism evidence="1 2">
    <name type="scientific">Emiliania huxleyi (strain CCMP1516)</name>
    <dbReference type="NCBI Taxonomy" id="280463"/>
    <lineage>
        <taxon>Eukaryota</taxon>
        <taxon>Haptista</taxon>
        <taxon>Haptophyta</taxon>
        <taxon>Prymnesiophyceae</taxon>
        <taxon>Isochrysidales</taxon>
        <taxon>Noelaerhabdaceae</taxon>
        <taxon>Emiliania</taxon>
    </lineage>
</organism>
<dbReference type="Proteomes" id="UP000013827">
    <property type="component" value="Unassembled WGS sequence"/>
</dbReference>
<dbReference type="STRING" id="2903.R1FP81"/>
<name>A0A0D3KYQ0_EMIH1</name>
<accession>A0A0D3KYQ0</accession>
<dbReference type="CDD" id="cd20071">
    <property type="entry name" value="SET_SMYD"/>
    <property type="match status" value="1"/>
</dbReference>
<sequence>MLRPPAEYAAASSTLDGVTDAEFARAWAAASSNGFHHVGTDGRERFLLYAHLSVLNHSQARAAERTTVYAIRDVTAGEELCICYLPDALPCAPPPLRRAFLRHRFEFECECPRCAGRACDADGRDVRGQLDERKRLIGLQLKEYSSFDEALAATDAFMAEHAPRLATTHWMRHQRRRARDLRST</sequence>
<reference evidence="2" key="1">
    <citation type="journal article" date="2013" name="Nature">
        <title>Pan genome of the phytoplankton Emiliania underpins its global distribution.</title>
        <authorList>
            <person name="Read B.A."/>
            <person name="Kegel J."/>
            <person name="Klute M.J."/>
            <person name="Kuo A."/>
            <person name="Lefebvre S.C."/>
            <person name="Maumus F."/>
            <person name="Mayer C."/>
            <person name="Miller J."/>
            <person name="Monier A."/>
            <person name="Salamov A."/>
            <person name="Young J."/>
            <person name="Aguilar M."/>
            <person name="Claverie J.M."/>
            <person name="Frickenhaus S."/>
            <person name="Gonzalez K."/>
            <person name="Herman E.K."/>
            <person name="Lin Y.C."/>
            <person name="Napier J."/>
            <person name="Ogata H."/>
            <person name="Sarno A.F."/>
            <person name="Shmutz J."/>
            <person name="Schroeder D."/>
            <person name="de Vargas C."/>
            <person name="Verret F."/>
            <person name="von Dassow P."/>
            <person name="Valentin K."/>
            <person name="Van de Peer Y."/>
            <person name="Wheeler G."/>
            <person name="Dacks J.B."/>
            <person name="Delwiche C.F."/>
            <person name="Dyhrman S.T."/>
            <person name="Glockner G."/>
            <person name="John U."/>
            <person name="Richards T."/>
            <person name="Worden A.Z."/>
            <person name="Zhang X."/>
            <person name="Grigoriev I.V."/>
            <person name="Allen A.E."/>
            <person name="Bidle K."/>
            <person name="Borodovsky M."/>
            <person name="Bowler C."/>
            <person name="Brownlee C."/>
            <person name="Cock J.M."/>
            <person name="Elias M."/>
            <person name="Gladyshev V.N."/>
            <person name="Groth M."/>
            <person name="Guda C."/>
            <person name="Hadaegh A."/>
            <person name="Iglesias-Rodriguez M.D."/>
            <person name="Jenkins J."/>
            <person name="Jones B.M."/>
            <person name="Lawson T."/>
            <person name="Leese F."/>
            <person name="Lindquist E."/>
            <person name="Lobanov A."/>
            <person name="Lomsadze A."/>
            <person name="Malik S.B."/>
            <person name="Marsh M.E."/>
            <person name="Mackinder L."/>
            <person name="Mock T."/>
            <person name="Mueller-Roeber B."/>
            <person name="Pagarete A."/>
            <person name="Parker M."/>
            <person name="Probert I."/>
            <person name="Quesneville H."/>
            <person name="Raines C."/>
            <person name="Rensing S.A."/>
            <person name="Riano-Pachon D.M."/>
            <person name="Richier S."/>
            <person name="Rokitta S."/>
            <person name="Shiraiwa Y."/>
            <person name="Soanes D.M."/>
            <person name="van der Giezen M."/>
            <person name="Wahlund T.M."/>
            <person name="Williams B."/>
            <person name="Wilson W."/>
            <person name="Wolfe G."/>
            <person name="Wurch L.L."/>
        </authorList>
    </citation>
    <scope>NUCLEOTIDE SEQUENCE</scope>
</reference>
<dbReference type="InterPro" id="IPR046341">
    <property type="entry name" value="SET_dom_sf"/>
</dbReference>
<evidence type="ECO:0000313" key="2">
    <source>
        <dbReference type="Proteomes" id="UP000013827"/>
    </source>
</evidence>
<dbReference type="PANTHER" id="PTHR12197">
    <property type="entry name" value="HISTONE-LYSINE N-METHYLTRANSFERASE SMYD"/>
    <property type="match status" value="1"/>
</dbReference>
<dbReference type="PANTHER" id="PTHR12197:SF251">
    <property type="entry name" value="EG:BACR7C10.4 PROTEIN"/>
    <property type="match status" value="1"/>
</dbReference>
<evidence type="ECO:0008006" key="3">
    <source>
        <dbReference type="Google" id="ProtNLM"/>
    </source>
</evidence>
<dbReference type="KEGG" id="ehx:EMIHUDRAFT_222272"/>
<dbReference type="EnsemblProtists" id="EOD40885">
    <property type="protein sequence ID" value="EOD40885"/>
    <property type="gene ID" value="EMIHUDRAFT_222272"/>
</dbReference>
<proteinExistence type="predicted"/>
<dbReference type="RefSeq" id="XP_005793314.1">
    <property type="nucleotide sequence ID" value="XM_005793257.1"/>
</dbReference>
<dbReference type="PaxDb" id="2903-EOD40885"/>